<sequence length="111" mass="11597">MNDRSTDQWAVGPLTISRAVGYVVGLPSFILGTATFMLGFALARGAILNIACLLYATALTGIGWRVAAGRWRPARLAPALGLLVAVLAAAAALYWALRGVLWVFGAPPMVG</sequence>
<keyword evidence="1" id="KW-1133">Transmembrane helix</keyword>
<dbReference type="Proteomes" id="UP001501671">
    <property type="component" value="Unassembled WGS sequence"/>
</dbReference>
<proteinExistence type="predicted"/>
<feature type="transmembrane region" description="Helical" evidence="1">
    <location>
        <begin position="76"/>
        <end position="97"/>
    </location>
</feature>
<keyword evidence="1" id="KW-0472">Membrane</keyword>
<dbReference type="RefSeq" id="WP_345248449.1">
    <property type="nucleotide sequence ID" value="NZ_BAABFO010000007.1"/>
</dbReference>
<evidence type="ECO:0000313" key="3">
    <source>
        <dbReference type="Proteomes" id="UP001501671"/>
    </source>
</evidence>
<evidence type="ECO:0000256" key="1">
    <source>
        <dbReference type="SAM" id="Phobius"/>
    </source>
</evidence>
<evidence type="ECO:0000313" key="2">
    <source>
        <dbReference type="EMBL" id="GAA4330221.1"/>
    </source>
</evidence>
<name>A0ABP8GUW8_9BURK</name>
<organism evidence="2 3">
    <name type="scientific">Pigmentiphaga soli</name>
    <dbReference type="NCBI Taxonomy" id="1007095"/>
    <lineage>
        <taxon>Bacteria</taxon>
        <taxon>Pseudomonadati</taxon>
        <taxon>Pseudomonadota</taxon>
        <taxon>Betaproteobacteria</taxon>
        <taxon>Burkholderiales</taxon>
        <taxon>Alcaligenaceae</taxon>
        <taxon>Pigmentiphaga</taxon>
    </lineage>
</organism>
<gene>
    <name evidence="2" type="ORF">GCM10023144_17700</name>
</gene>
<protein>
    <submittedName>
        <fullName evidence="2">Uncharacterized protein</fullName>
    </submittedName>
</protein>
<accession>A0ABP8GUW8</accession>
<reference evidence="3" key="1">
    <citation type="journal article" date="2019" name="Int. J. Syst. Evol. Microbiol.">
        <title>The Global Catalogue of Microorganisms (GCM) 10K type strain sequencing project: providing services to taxonomists for standard genome sequencing and annotation.</title>
        <authorList>
            <consortium name="The Broad Institute Genomics Platform"/>
            <consortium name="The Broad Institute Genome Sequencing Center for Infectious Disease"/>
            <person name="Wu L."/>
            <person name="Ma J."/>
        </authorList>
    </citation>
    <scope>NUCLEOTIDE SEQUENCE [LARGE SCALE GENOMIC DNA]</scope>
    <source>
        <strain evidence="3">JCM 17666</strain>
    </source>
</reference>
<keyword evidence="3" id="KW-1185">Reference proteome</keyword>
<feature type="transmembrane region" description="Helical" evidence="1">
    <location>
        <begin position="20"/>
        <end position="40"/>
    </location>
</feature>
<feature type="transmembrane region" description="Helical" evidence="1">
    <location>
        <begin position="46"/>
        <end position="64"/>
    </location>
</feature>
<keyword evidence="1" id="KW-0812">Transmembrane</keyword>
<comment type="caution">
    <text evidence="2">The sequence shown here is derived from an EMBL/GenBank/DDBJ whole genome shotgun (WGS) entry which is preliminary data.</text>
</comment>
<dbReference type="EMBL" id="BAABFO010000007">
    <property type="protein sequence ID" value="GAA4330221.1"/>
    <property type="molecule type" value="Genomic_DNA"/>
</dbReference>